<organism evidence="2 4">
    <name type="scientific">Modestobacter muralis</name>
    <dbReference type="NCBI Taxonomy" id="1608614"/>
    <lineage>
        <taxon>Bacteria</taxon>
        <taxon>Bacillati</taxon>
        <taxon>Actinomycetota</taxon>
        <taxon>Actinomycetes</taxon>
        <taxon>Geodermatophilales</taxon>
        <taxon>Geodermatophilaceae</taxon>
        <taxon>Modestobacter</taxon>
    </lineage>
</organism>
<dbReference type="Proteomes" id="UP000468828">
    <property type="component" value="Unassembled WGS sequence"/>
</dbReference>
<dbReference type="EMBL" id="JAAGWB010000013">
    <property type="protein sequence ID" value="NEN50537.1"/>
    <property type="molecule type" value="Genomic_DNA"/>
</dbReference>
<reference evidence="2 4" key="1">
    <citation type="submission" date="2020-01" db="EMBL/GenBank/DDBJ databases">
        <title>the WGS Modestobacter muralis CPCC 204518.</title>
        <authorList>
            <person name="Jiang Z."/>
        </authorList>
    </citation>
    <scope>NUCLEOTIDE SEQUENCE [LARGE SCALE GENOMIC DNA]</scope>
    <source>
        <strain evidence="2 4">DSM 100205</strain>
    </source>
</reference>
<evidence type="ECO:0008006" key="6">
    <source>
        <dbReference type="Google" id="ProtNLM"/>
    </source>
</evidence>
<feature type="chain" id="PRO_5036390815" description="LGFP repeat-containing protein" evidence="1">
    <location>
        <begin position="33"/>
        <end position="562"/>
    </location>
</feature>
<accession>A0A6P0ESE8</accession>
<keyword evidence="1" id="KW-0732">Signal</keyword>
<dbReference type="RefSeq" id="WP_163610174.1">
    <property type="nucleotide sequence ID" value="NZ_JAAGWB010000013.1"/>
</dbReference>
<dbReference type="Pfam" id="PF08310">
    <property type="entry name" value="LGFP"/>
    <property type="match status" value="9"/>
</dbReference>
<evidence type="ECO:0000256" key="1">
    <source>
        <dbReference type="SAM" id="SignalP"/>
    </source>
</evidence>
<evidence type="ECO:0000313" key="4">
    <source>
        <dbReference type="Proteomes" id="UP000468828"/>
    </source>
</evidence>
<comment type="caution">
    <text evidence="2">The sequence shown here is derived from an EMBL/GenBank/DDBJ whole genome shotgun (WGS) entry which is preliminary data.</text>
</comment>
<proteinExistence type="predicted"/>
<protein>
    <recommendedName>
        <fullName evidence="6">LGFP repeat-containing protein</fullName>
    </recommendedName>
</protein>
<reference evidence="3 5" key="2">
    <citation type="submission" date="2020-02" db="EMBL/GenBank/DDBJ databases">
        <title>The WGS of Modestobacter muralis DSM 100205.</title>
        <authorList>
            <person name="Jiang Z."/>
        </authorList>
    </citation>
    <scope>NUCLEOTIDE SEQUENCE [LARGE SCALE GENOMIC DNA]</scope>
    <source>
        <strain evidence="3 5">DSM 100205</strain>
    </source>
</reference>
<feature type="signal peptide" evidence="1">
    <location>
        <begin position="1"/>
        <end position="32"/>
    </location>
</feature>
<evidence type="ECO:0000313" key="3">
    <source>
        <dbReference type="EMBL" id="NEN50537.1"/>
    </source>
</evidence>
<dbReference type="AlphaFoldDB" id="A0A6P0ESE8"/>
<dbReference type="EMBL" id="JAAGWH010000013">
    <property type="protein sequence ID" value="NEK93770.1"/>
    <property type="molecule type" value="Genomic_DNA"/>
</dbReference>
<evidence type="ECO:0000313" key="2">
    <source>
        <dbReference type="EMBL" id="NEK93770.1"/>
    </source>
</evidence>
<name>A0A6P0ESE8_9ACTN</name>
<keyword evidence="4" id="KW-1185">Reference proteome</keyword>
<sequence length="562" mass="58344">MSVSAGSRRRWAFASAVIASFGLLAVPGVASAADPTPVAAKYAALGGAAGVLGPALAAEDCSLTGGGCVQDFANGAIVWSSATGAHALTNDEVLTEWVEWGAVEGDLGYPTRDTFCGLAGGGCGQHFTGGSVYWSPASGAVAVYDVVRDVWSAQGWETGPLGYPTSDVECGLDWDACLQHFQRGTVYDSPAGTFAVSGSIKDRWGAQGWERGDLGYPTSAQFCGLKSGGCGQHFEGGSIYRGPSGTFIVTGAVEERWAAQGWENGQLGYPASEQFNALASVGQHFQGGSIYDTWYDGVVLVPVPLRDVWAAEGWERGMGYPTSDAFCGLRNGGCGQEFHNGSIYSSPAGTFAVKAAEAAWAAQGWETGALGYPVSRPFQTVDQGLGQHFQGGSVYTSYKGTFAVTGAIRDKWAALGWERGHLGSPISTAFCGLRGGGCGQHFQYGSIYSSPTGTFAVPTIRNGVSDLRSAWAAQGWESGALGYPTSDFFCGLSNLGCGQHFQGGSVYSVPGPLESVAVPTAIRDVWAARGWENGRYGYPSGPAYSVAGGIAQPFAGGTITVR</sequence>
<dbReference type="InterPro" id="IPR013207">
    <property type="entry name" value="LGFP"/>
</dbReference>
<evidence type="ECO:0000313" key="5">
    <source>
        <dbReference type="Proteomes" id="UP000471152"/>
    </source>
</evidence>
<dbReference type="Proteomes" id="UP000471152">
    <property type="component" value="Unassembled WGS sequence"/>
</dbReference>
<gene>
    <name evidence="3" type="ORF">G3R41_06205</name>
    <name evidence="2" type="ORF">GCU67_06205</name>
</gene>